<evidence type="ECO:0000313" key="1">
    <source>
        <dbReference type="EMBL" id="RMQ20927.1"/>
    </source>
</evidence>
<dbReference type="EMBL" id="RBRA01000235">
    <property type="protein sequence ID" value="RMQ20927.1"/>
    <property type="molecule type" value="Genomic_DNA"/>
</dbReference>
<gene>
    <name evidence="1" type="ORF">ALQ08_200303</name>
</gene>
<organism evidence="1 2">
    <name type="scientific">Pseudomonas syringae pv. delphinii</name>
    <dbReference type="NCBI Taxonomy" id="192088"/>
    <lineage>
        <taxon>Bacteria</taxon>
        <taxon>Pseudomonadati</taxon>
        <taxon>Pseudomonadota</taxon>
        <taxon>Gammaproteobacteria</taxon>
        <taxon>Pseudomonadales</taxon>
        <taxon>Pseudomonadaceae</taxon>
        <taxon>Pseudomonas</taxon>
    </lineage>
</organism>
<evidence type="ECO:0000313" key="2">
    <source>
        <dbReference type="Proteomes" id="UP000269044"/>
    </source>
</evidence>
<accession>A0A3M4JV60</accession>
<sequence length="50" mass="5612">MDQQPNWRVTYNDNAGKTVIVEVIASTYNDAICKASANLFNVYFQSAVQI</sequence>
<protein>
    <submittedName>
        <fullName evidence="1">Uncharacterized protein</fullName>
    </submittedName>
</protein>
<reference evidence="1 2" key="1">
    <citation type="submission" date="2018-08" db="EMBL/GenBank/DDBJ databases">
        <title>Recombination of ecologically and evolutionarily significant loci maintains genetic cohesion in the Pseudomonas syringae species complex.</title>
        <authorList>
            <person name="Dillon M."/>
            <person name="Thakur S."/>
            <person name="Almeida R.N.D."/>
            <person name="Weir B.S."/>
            <person name="Guttman D.S."/>
        </authorList>
    </citation>
    <scope>NUCLEOTIDE SEQUENCE [LARGE SCALE GENOMIC DNA]</scope>
    <source>
        <strain evidence="1 2">ICMP 13052</strain>
    </source>
</reference>
<comment type="caution">
    <text evidence="1">The sequence shown here is derived from an EMBL/GenBank/DDBJ whole genome shotgun (WGS) entry which is preliminary data.</text>
</comment>
<name>A0A3M4JV60_9PSED</name>
<dbReference type="RefSeq" id="WP_156356696.1">
    <property type="nucleotide sequence ID" value="NZ_RBRA01000235.1"/>
</dbReference>
<dbReference type="Proteomes" id="UP000269044">
    <property type="component" value="Unassembled WGS sequence"/>
</dbReference>
<proteinExistence type="predicted"/>
<dbReference type="AlphaFoldDB" id="A0A3M4JV60"/>